<comment type="cofactor">
    <cofactor evidence="6">
        <name>Zn(2+)</name>
        <dbReference type="ChEBI" id="CHEBI:29105"/>
    </cofactor>
    <text evidence="6">Binds 1 zinc ion per subunit.</text>
</comment>
<evidence type="ECO:0000256" key="4">
    <source>
        <dbReference type="ARBA" id="ARBA00022737"/>
    </source>
</evidence>
<dbReference type="SUPFAM" id="SSF50978">
    <property type="entry name" value="WD40 repeat-like"/>
    <property type="match status" value="1"/>
</dbReference>
<feature type="binding site" evidence="6">
    <location>
        <begin position="2245"/>
        <end position="2247"/>
    </location>
    <ligand>
        <name>NAD(+)</name>
        <dbReference type="ChEBI" id="CHEBI:57540"/>
    </ligand>
</feature>
<dbReference type="InterPro" id="IPR026590">
    <property type="entry name" value="Ssirtuin_cat_dom"/>
</dbReference>
<dbReference type="PANTHER" id="PTHR44662">
    <property type="entry name" value="WD REPEAT-CONTAINING PROTEIN 81"/>
    <property type="match status" value="1"/>
</dbReference>
<keyword evidence="6 8" id="KW-0479">Metal-binding</keyword>
<feature type="compositionally biased region" description="Basic and acidic residues" evidence="9">
    <location>
        <begin position="1077"/>
        <end position="1095"/>
    </location>
</feature>
<comment type="catalytic activity">
    <reaction evidence="6">
        <text>N(6)-malonyl-L-lysyl-[protein] + NAD(+) + H2O = 2''-O-malonyl-ADP-D-ribose + nicotinamide + L-lysyl-[protein]</text>
        <dbReference type="Rhea" id="RHEA:47672"/>
        <dbReference type="Rhea" id="RHEA-COMP:9752"/>
        <dbReference type="Rhea" id="RHEA-COMP:11878"/>
        <dbReference type="ChEBI" id="CHEBI:15377"/>
        <dbReference type="ChEBI" id="CHEBI:17154"/>
        <dbReference type="ChEBI" id="CHEBI:29969"/>
        <dbReference type="ChEBI" id="CHEBI:57540"/>
        <dbReference type="ChEBI" id="CHEBI:87831"/>
        <dbReference type="ChEBI" id="CHEBI:87833"/>
    </reaction>
</comment>
<feature type="compositionally biased region" description="Basic and acidic residues" evidence="9">
    <location>
        <begin position="590"/>
        <end position="607"/>
    </location>
</feature>
<comment type="catalytic activity">
    <reaction evidence="6">
        <text>N(6)-succinyl-L-lysyl-[protein] + NAD(+) + H2O = 2''-O-succinyl-ADP-D-ribose + nicotinamide + L-lysyl-[protein]</text>
        <dbReference type="Rhea" id="RHEA:47668"/>
        <dbReference type="Rhea" id="RHEA-COMP:9752"/>
        <dbReference type="Rhea" id="RHEA-COMP:11877"/>
        <dbReference type="ChEBI" id="CHEBI:15377"/>
        <dbReference type="ChEBI" id="CHEBI:17154"/>
        <dbReference type="ChEBI" id="CHEBI:29969"/>
        <dbReference type="ChEBI" id="CHEBI:57540"/>
        <dbReference type="ChEBI" id="CHEBI:87830"/>
        <dbReference type="ChEBI" id="CHEBI:87832"/>
    </reaction>
</comment>
<feature type="binding site" evidence="6 8">
    <location>
        <position position="2139"/>
    </location>
    <ligand>
        <name>Zn(2+)</name>
        <dbReference type="ChEBI" id="CHEBI:29105"/>
    </ligand>
</feature>
<dbReference type="NCBIfam" id="NF001753">
    <property type="entry name" value="PRK00481.1-3"/>
    <property type="match status" value="1"/>
</dbReference>
<dbReference type="PANTHER" id="PTHR44662:SF1">
    <property type="entry name" value="WD REPEAT-CONTAINING PROTEIN 81"/>
    <property type="match status" value="1"/>
</dbReference>
<dbReference type="Gene3D" id="2.130.10.10">
    <property type="entry name" value="YVTN repeat-like/Quinoprotein amine dehydrogenase"/>
    <property type="match status" value="2"/>
</dbReference>
<feature type="binding site" evidence="6">
    <location>
        <position position="2263"/>
    </location>
    <ligand>
        <name>NAD(+)</name>
        <dbReference type="ChEBI" id="CHEBI:57540"/>
    </ligand>
</feature>
<feature type="binding site" evidence="6 8">
    <location>
        <position position="2182"/>
    </location>
    <ligand>
        <name>Zn(2+)</name>
        <dbReference type="ChEBI" id="CHEBI:29105"/>
    </ligand>
</feature>
<dbReference type="SUPFAM" id="SSF52467">
    <property type="entry name" value="DHS-like NAD/FAD-binding domain"/>
    <property type="match status" value="1"/>
</dbReference>
<comment type="domain">
    <text evidence="6">In contrast to class I sirtuins, class III sirtuins have only weak deacetylase activity. Difference in substrate specificity is probably due to a larger hydrophobic pocket with 2 residues (Tyr-2075 and Arg-2078) that bind to malonylated and succinylated substrates and define the specificity.</text>
</comment>
<evidence type="ECO:0000259" key="11">
    <source>
        <dbReference type="PROSITE" id="PS50305"/>
    </source>
</evidence>
<comment type="catalytic activity">
    <reaction evidence="6">
        <text>N(6)-glutaryl-L-lysyl-[protein] + NAD(+) + H2O = 2''-O-glutaryl-ADP-D-ribose + nicotinamide + L-lysyl-[protein]</text>
        <dbReference type="Rhea" id="RHEA:47664"/>
        <dbReference type="Rhea" id="RHEA-COMP:9752"/>
        <dbReference type="Rhea" id="RHEA-COMP:11875"/>
        <dbReference type="ChEBI" id="CHEBI:15377"/>
        <dbReference type="ChEBI" id="CHEBI:17154"/>
        <dbReference type="ChEBI" id="CHEBI:29969"/>
        <dbReference type="ChEBI" id="CHEBI:57540"/>
        <dbReference type="ChEBI" id="CHEBI:87828"/>
        <dbReference type="ChEBI" id="CHEBI:87829"/>
    </reaction>
</comment>
<evidence type="ECO:0000256" key="1">
    <source>
        <dbReference type="ARBA" id="ARBA00004419"/>
    </source>
</evidence>
<dbReference type="SUPFAM" id="SSF81837">
    <property type="entry name" value="BEACH domain"/>
    <property type="match status" value="1"/>
</dbReference>
<dbReference type="Gene3D" id="3.30.1600.10">
    <property type="entry name" value="SIR2/SIRT2 'Small Domain"/>
    <property type="match status" value="1"/>
</dbReference>
<dbReference type="GO" id="GO:0008270">
    <property type="term" value="F:zinc ion binding"/>
    <property type="evidence" value="ECO:0007669"/>
    <property type="project" value="UniProtKB-UniRule"/>
</dbReference>
<feature type="repeat" description="WD" evidence="7">
    <location>
        <begin position="1689"/>
        <end position="1724"/>
    </location>
</feature>
<evidence type="ECO:0000256" key="8">
    <source>
        <dbReference type="PROSITE-ProRule" id="PRU00236"/>
    </source>
</evidence>
<feature type="binding site" evidence="6">
    <location>
        <position position="2075"/>
    </location>
    <ligand>
        <name>substrate</name>
    </ligand>
</feature>
<dbReference type="HAMAP" id="MF_01121">
    <property type="entry name" value="Sirtuin_ClassIII"/>
    <property type="match status" value="1"/>
</dbReference>
<dbReference type="EMBL" id="BLKM01010978">
    <property type="protein sequence ID" value="GFG31674.1"/>
    <property type="molecule type" value="Genomic_DNA"/>
</dbReference>
<feature type="binding site" evidence="6">
    <location>
        <begin position="2113"/>
        <end position="2116"/>
    </location>
    <ligand>
        <name>NAD(+)</name>
        <dbReference type="ChEBI" id="CHEBI:57540"/>
    </ligand>
</feature>
<dbReference type="GO" id="GO:0034979">
    <property type="term" value="F:NAD-dependent protein lysine deacetylase activity"/>
    <property type="evidence" value="ECO:0007669"/>
    <property type="project" value="UniProtKB-UniRule"/>
</dbReference>
<protein>
    <recommendedName>
        <fullName evidence="6">NAD-dependent protein deacylase</fullName>
        <ecNumber evidence="6">2.3.1.-</ecNumber>
    </recommendedName>
    <alternativeName>
        <fullName evidence="6">Regulatory protein SIR2 homolog 5</fullName>
    </alternativeName>
</protein>
<feature type="region of interest" description="Disordered" evidence="9">
    <location>
        <begin position="1493"/>
        <end position="1512"/>
    </location>
</feature>
<feature type="domain" description="Deacetylase sirtuin-type" evidence="11">
    <location>
        <begin position="2006"/>
        <end position="2273"/>
    </location>
</feature>
<dbReference type="SMART" id="SM01026">
    <property type="entry name" value="Beach"/>
    <property type="match status" value="1"/>
</dbReference>
<comment type="caution">
    <text evidence="12">The sequence shown here is derived from an EMBL/GenBank/DDBJ whole genome shotgun (WGS) entry which is preliminary data.</text>
</comment>
<evidence type="ECO:0000313" key="12">
    <source>
        <dbReference type="EMBL" id="GFG31674.1"/>
    </source>
</evidence>
<dbReference type="GO" id="GO:0035014">
    <property type="term" value="F:phosphatidylinositol 3-kinase regulator activity"/>
    <property type="evidence" value="ECO:0007669"/>
    <property type="project" value="TreeGrafter"/>
</dbReference>
<dbReference type="CDD" id="cd06071">
    <property type="entry name" value="Beach"/>
    <property type="match status" value="1"/>
</dbReference>
<evidence type="ECO:0000313" key="13">
    <source>
        <dbReference type="Proteomes" id="UP000502823"/>
    </source>
</evidence>
<dbReference type="InterPro" id="IPR027546">
    <property type="entry name" value="Sirtuin_class_III"/>
</dbReference>
<dbReference type="InterPro" id="IPR036322">
    <property type="entry name" value="WD40_repeat_dom_sf"/>
</dbReference>
<dbReference type="Pfam" id="PF00400">
    <property type="entry name" value="WD40"/>
    <property type="match status" value="3"/>
</dbReference>
<dbReference type="InterPro" id="IPR003000">
    <property type="entry name" value="Sirtuin"/>
</dbReference>
<dbReference type="InterPro" id="IPR001680">
    <property type="entry name" value="WD40_rpt"/>
</dbReference>
<dbReference type="InterPro" id="IPR036372">
    <property type="entry name" value="BEACH_dom_sf"/>
</dbReference>
<feature type="binding site" evidence="6">
    <location>
        <begin position="2219"/>
        <end position="2221"/>
    </location>
    <ligand>
        <name>NAD(+)</name>
        <dbReference type="ChEBI" id="CHEBI:57540"/>
    </ligand>
</feature>
<evidence type="ECO:0000259" key="10">
    <source>
        <dbReference type="PROSITE" id="PS50197"/>
    </source>
</evidence>
<dbReference type="Pfam" id="PF02146">
    <property type="entry name" value="SIR2"/>
    <property type="match status" value="1"/>
</dbReference>
<dbReference type="InterPro" id="IPR026591">
    <property type="entry name" value="Sirtuin_cat_small_dom_sf"/>
</dbReference>
<feature type="binding site" evidence="6 8">
    <location>
        <position position="2142"/>
    </location>
    <ligand>
        <name>Zn(2+)</name>
        <dbReference type="ChEBI" id="CHEBI:29105"/>
    </ligand>
</feature>
<dbReference type="GO" id="GO:0036055">
    <property type="term" value="F:protein-succinyllysine desuccinylase activity"/>
    <property type="evidence" value="ECO:0007669"/>
    <property type="project" value="UniProtKB-UniRule"/>
</dbReference>
<feature type="binding site" evidence="6">
    <location>
        <position position="2078"/>
    </location>
    <ligand>
        <name>substrate</name>
    </ligand>
</feature>
<dbReference type="InterPro" id="IPR011009">
    <property type="entry name" value="Kinase-like_dom_sf"/>
</dbReference>
<feature type="repeat" description="WD" evidence="7">
    <location>
        <begin position="1867"/>
        <end position="1907"/>
    </location>
</feature>
<dbReference type="InterPro" id="IPR052651">
    <property type="entry name" value="WDR81"/>
</dbReference>
<keyword evidence="4" id="KW-0677">Repeat</keyword>
<dbReference type="GO" id="GO:0035973">
    <property type="term" value="P:aggrephagy"/>
    <property type="evidence" value="ECO:0007669"/>
    <property type="project" value="TreeGrafter"/>
</dbReference>
<evidence type="ECO:0000256" key="6">
    <source>
        <dbReference type="HAMAP-Rule" id="MF_03160"/>
    </source>
</evidence>
<dbReference type="GO" id="GO:0005776">
    <property type="term" value="C:autophagosome"/>
    <property type="evidence" value="ECO:0007669"/>
    <property type="project" value="UniProtKB-SubCell"/>
</dbReference>
<keyword evidence="3 6" id="KW-0808">Transferase</keyword>
<evidence type="ECO:0000256" key="5">
    <source>
        <dbReference type="ARBA" id="ARBA00023027"/>
    </source>
</evidence>
<dbReference type="Pfam" id="PF02138">
    <property type="entry name" value="Beach"/>
    <property type="match status" value="1"/>
</dbReference>
<dbReference type="InterPro" id="IPR000409">
    <property type="entry name" value="BEACH_dom"/>
</dbReference>
<comment type="function">
    <text evidence="6">NAD-dependent lysine demalonylase, desuccinylase and deglutarylase that specifically removes malonyl, succinyl and glutaryl groups on target proteins. Has weak NAD-dependent protein deacetylase activity; however this activity may not be physiologically relevant in vivo.</text>
</comment>
<dbReference type="PROSITE" id="PS50082">
    <property type="entry name" value="WD_REPEATS_2"/>
    <property type="match status" value="3"/>
</dbReference>
<comment type="similarity">
    <text evidence="6">Belongs to the sirtuin family. Class III subfamily.</text>
</comment>
<dbReference type="InterPro" id="IPR015943">
    <property type="entry name" value="WD40/YVTN_repeat-like_dom_sf"/>
</dbReference>
<feature type="repeat" description="WD" evidence="7">
    <location>
        <begin position="1738"/>
        <end position="1768"/>
    </location>
</feature>
<sequence>MDTFDLLAEELGIPPKYIKTTTTKDRVVILVHKSWTKTLLRTHQIPEFIYHESLSTNEVESWLHQGEELGPSWQKLFVRVLLKQHKKVIPLPRARAVSSGVEPELTFAQLLHYVSQTNHKNLWKESFKKYLSGNISDDGKGSQSISLVKYNLVMQDIITRTYGCPMINMNPNAAVDTNSSDMKVKTYEVHCNVLPAICALEMKTCFLIIQQPHICHTLQDCVTFSPAMLGTSHAKPLFVIYQLLQAMRAMHDRGLVLGDVTLNDILVTENLWVQVKREWSNSSYSHRDTKTLDDIRSSYMRTLGVIPGNCRLSYNRLQGSEVELCGSRVDVSEVADLEQLCKMWVYGQVSNFDYLTALNRLAGRRYGDPTCHHVMPWVTDFSSRSGSNWRDLSRSKFRLNKGDRQLDLTYDTAAGASQVPHHVSDVLSEITYYVYMSRRTPRSVLCKYVRTNWVPAEYPSSIQRLQEWTPDECIPEFFTDPTVFESIHEDLPDLEIPQWASSTQDFIQKHREALESIHVSERLHHWIDLTFGYKLSGSAAVKSKNVCLQLVDSHMTLTNTGVVQLFTQPHPQRHMPSPFWGKTPPKLHLPPRDRKKTSERASEDEGHSSGFEEEEQPALHGQLRSSPLALSRLLSRSRGSLLQQKSAGSGGGTVPTIILPKEYNPVAALQSVEQLHSFLSKTFQRSPTSPHQGNQQQESSTNVSYKQVVAGRRIREMQVLGCIVIELFLASKLRPLGNCGACSFDQRLKACLSVLARFGESLPRCVRQAISLLLQVDLSPKLLSDEENPTAESGEDISRCPEPSTRVIHPFRYPTVTTQGLPPPSAHQLLQPLLSSAVFPFPRHFTRTYALLQTLNDYSSMARELSLACFVSENEFASVKSEADNMKALFLATISECKVKTTARVLSSLLAHMLAASPESLDLILPYIQELLEDPSTSVLAAWHLFDPVAKVLGPQKTASTLLEPIVKLYDYAASIDNGLASSEAGNKHVKLYHHSFLLQLIVRLGLKVFLDNFVAPLVEAVGGYRDLTQSQYSQHHHRSEFRNKTSHLKSCELEEGPQEGEGILSPLDEDSSADSDQNKPNDSADAKENNKVEDGASDTEIEPEVFVFETEENGKSSPPGEEQAPLYHLMDHLDLNLPQTAGETEDNSSLELQADDEPEEEMDDAGTNVAEESSPGSEPRSPGNGVASGNTSQRNKDLVDAYQSGRNEEDGSLTRGQGSMQRDDKARKLTLQCKVSDMSMDSVIWLSHRLGPVLTARHLSRNLLRMLTLCYLGQENLSPVPSGGSDGQDTLNIPTISSYKGIIIGDQNAVKVLECLASIAALHGEQFIVLQYLPHMGELIALCKRKLTANLEAGLDVILKTILHPAIRLVSTTRFVFPSGYIARSAVTAKFVDAVYVVALRIGRDMTRQHLAVPSLQRFFLIFDKAFGRPRNQQVEDVNIVAGKGSEFRKDSPLRCSEESNYLEIRRDGTTAEWAVKGMPMQISYVRVRESDSADSFSPPPLTGSEGEHPHDHIKNKAVEELKQVFTAELAHMTYVPFFRFLGESVMNTSLKNHDFIRELCYEYEQEMQSVHPTGGPVDVLYLSDYLHPGGQGHHDKATGSGSFGSNVAVVGNRIDLQQTEISSVQLLPSGSPSVQAPGGDAMALIRRKMENTNRHLHGNWLAYWEHEIGRAEKDMRFNFKQIKLQTFSGHSNSVRAVLALDNENSFLSGSRDKTVKLWSLRSQGDGSAISQCQWTYSGHRKTVLAITFLDSLRLAASCDSVVHLWDPFMGCVVAQLDSARNPPITVLRAMPPPSTSLMAATNDATLRLLDARTCLYVNELKVSLSPAGLIRCIAVGPSGHWVAVGQSSGYLTVLDIRTGMVLASWKGHDGEVLQLVAASDNTLVSSSLDQTVSAWTASDGKLSFHMKGPTEPVHCLSGYGSELISGTTANRIGVHTAVDVNASFSSTRLRSDTFKGVRQHLHYSLHSPHPGLPILSVTVCNLLSLVDADHTDNPWWQTATMAVRSQPSSDMAAFREILSKSKHVAVLSGAGVSAESGIPTFRGSGGFWRAYQAQDLATPGAFAGDPSLVWEFYHYRRELVLTKEPNKAHLALAKFERDLELSGRKLSLITQNIDGLHQRAGSQKVIELHGSLFKTRCTSCGDVAENRNSPICPALAGKGAPDPQATAARIPKADLPQCHCGGLLRPHVVWFGEALDTAVLNEAEAALESCDICLVIGTSSVVYPAAMFAPTVARRGVPVAEFNLEKTPETYNFKFHFEGPSGTTVPEALGV</sequence>
<evidence type="ECO:0000256" key="7">
    <source>
        <dbReference type="PROSITE-ProRule" id="PRU00221"/>
    </source>
</evidence>
<dbReference type="CDD" id="cd01412">
    <property type="entry name" value="SIRT5_Af1_CobB"/>
    <property type="match status" value="1"/>
</dbReference>
<dbReference type="GO" id="GO:0070403">
    <property type="term" value="F:NAD+ binding"/>
    <property type="evidence" value="ECO:0007669"/>
    <property type="project" value="UniProtKB-UniRule"/>
</dbReference>
<gene>
    <name evidence="12" type="ORF">Cfor_04833</name>
</gene>
<feature type="region of interest" description="Disordered" evidence="9">
    <location>
        <begin position="569"/>
        <end position="623"/>
    </location>
</feature>
<reference evidence="13" key="1">
    <citation type="submission" date="2020-01" db="EMBL/GenBank/DDBJ databases">
        <title>Draft genome sequence of the Termite Coptotermes fromosanus.</title>
        <authorList>
            <person name="Itakura S."/>
            <person name="Yosikawa Y."/>
            <person name="Umezawa K."/>
        </authorList>
    </citation>
    <scope>NUCLEOTIDE SEQUENCE [LARGE SCALE GENOMIC DNA]</scope>
</reference>
<dbReference type="PROSITE" id="PS50294">
    <property type="entry name" value="WD_REPEATS_REGION"/>
    <property type="match status" value="1"/>
</dbReference>
<evidence type="ECO:0000256" key="9">
    <source>
        <dbReference type="SAM" id="MobiDB-lite"/>
    </source>
</evidence>
<feature type="active site" description="Proton acceptor" evidence="6 8">
    <location>
        <position position="2131"/>
    </location>
</feature>
<dbReference type="InterPro" id="IPR029035">
    <property type="entry name" value="DHS-like_NAD/FAD-binding_dom"/>
</dbReference>
<feature type="binding site" evidence="6">
    <location>
        <begin position="2031"/>
        <end position="2050"/>
    </location>
    <ligand>
        <name>NAD(+)</name>
        <dbReference type="ChEBI" id="CHEBI:57540"/>
    </ligand>
</feature>
<dbReference type="FunCoup" id="A0A6L2PGT2">
    <property type="interactions" value="689"/>
</dbReference>
<keyword evidence="6 8" id="KW-0862">Zinc</keyword>
<comment type="subcellular location">
    <subcellularLocation>
        <location evidence="1">Cytoplasmic vesicle</location>
        <location evidence="1">Autophagosome</location>
    </subcellularLocation>
    <subcellularLocation>
        <location evidence="6">Mitochondrion</location>
    </subcellularLocation>
</comment>
<dbReference type="GO" id="GO:0036054">
    <property type="term" value="F:protein-malonyllysine demalonylase activity"/>
    <property type="evidence" value="ECO:0007669"/>
    <property type="project" value="UniProtKB-UniRule"/>
</dbReference>
<dbReference type="OrthoDB" id="29306at2759"/>
<dbReference type="GO" id="GO:0005739">
    <property type="term" value="C:mitochondrion"/>
    <property type="evidence" value="ECO:0007669"/>
    <property type="project" value="UniProtKB-SubCell"/>
</dbReference>
<keyword evidence="6" id="KW-0496">Mitochondrion</keyword>
<dbReference type="Proteomes" id="UP000502823">
    <property type="component" value="Unassembled WGS sequence"/>
</dbReference>
<dbReference type="SMART" id="SM00320">
    <property type="entry name" value="WD40"/>
    <property type="match status" value="6"/>
</dbReference>
<evidence type="ECO:0000256" key="2">
    <source>
        <dbReference type="ARBA" id="ARBA00022574"/>
    </source>
</evidence>
<keyword evidence="13" id="KW-1185">Reference proteome</keyword>
<accession>A0A6L2PGT2</accession>
<name>A0A6L2PGT2_COPFO</name>
<organism evidence="12 13">
    <name type="scientific">Coptotermes formosanus</name>
    <name type="common">Formosan subterranean termite</name>
    <dbReference type="NCBI Taxonomy" id="36987"/>
    <lineage>
        <taxon>Eukaryota</taxon>
        <taxon>Metazoa</taxon>
        <taxon>Ecdysozoa</taxon>
        <taxon>Arthropoda</taxon>
        <taxon>Hexapoda</taxon>
        <taxon>Insecta</taxon>
        <taxon>Pterygota</taxon>
        <taxon>Neoptera</taxon>
        <taxon>Polyneoptera</taxon>
        <taxon>Dictyoptera</taxon>
        <taxon>Blattodea</taxon>
        <taxon>Blattoidea</taxon>
        <taxon>Termitoidae</taxon>
        <taxon>Rhinotermitidae</taxon>
        <taxon>Coptotermes</taxon>
    </lineage>
</organism>
<dbReference type="Gene3D" id="3.40.50.1220">
    <property type="entry name" value="TPP-binding domain"/>
    <property type="match status" value="1"/>
</dbReference>
<dbReference type="PROSITE" id="PS50197">
    <property type="entry name" value="BEACH"/>
    <property type="match status" value="1"/>
</dbReference>
<dbReference type="InParanoid" id="A0A6L2PGT2"/>
<evidence type="ECO:0000256" key="3">
    <source>
        <dbReference type="ARBA" id="ARBA00022679"/>
    </source>
</evidence>
<dbReference type="Gene3D" id="1.10.1540.10">
    <property type="entry name" value="BEACH domain"/>
    <property type="match status" value="1"/>
</dbReference>
<keyword evidence="2 7" id="KW-0853">WD repeat</keyword>
<feature type="compositionally biased region" description="Acidic residues" evidence="9">
    <location>
        <begin position="1144"/>
        <end position="1165"/>
    </location>
</feature>
<dbReference type="SUPFAM" id="SSF56112">
    <property type="entry name" value="Protein kinase-like (PK-like)"/>
    <property type="match status" value="1"/>
</dbReference>
<feature type="region of interest" description="Disordered" evidence="9">
    <location>
        <begin position="682"/>
        <end position="702"/>
    </location>
</feature>
<dbReference type="EC" id="2.3.1.-" evidence="6"/>
<keyword evidence="5 6" id="KW-0520">NAD</keyword>
<proteinExistence type="inferred from homology"/>
<feature type="domain" description="BEACH" evidence="10">
    <location>
        <begin position="329"/>
        <end position="595"/>
    </location>
</feature>
<feature type="region of interest" description="Disordered" evidence="9">
    <location>
        <begin position="1053"/>
        <end position="1103"/>
    </location>
</feature>
<feature type="compositionally biased region" description="Low complexity" evidence="9">
    <location>
        <begin position="1172"/>
        <end position="1186"/>
    </location>
</feature>
<dbReference type="FunFam" id="1.10.1540.10:FF:000003">
    <property type="entry name" value="WD repeat-containing protein 81 isoform X1"/>
    <property type="match status" value="1"/>
</dbReference>
<feature type="region of interest" description="Disordered" evidence="9">
    <location>
        <begin position="1140"/>
        <end position="1226"/>
    </location>
</feature>
<dbReference type="PROSITE" id="PS50305">
    <property type="entry name" value="SIRTUIN"/>
    <property type="match status" value="1"/>
</dbReference>
<feature type="binding site" evidence="6 8">
    <location>
        <position position="2180"/>
    </location>
    <ligand>
        <name>Zn(2+)</name>
        <dbReference type="ChEBI" id="CHEBI:29105"/>
    </ligand>
</feature>